<evidence type="ECO:0000313" key="7">
    <source>
        <dbReference type="RefSeq" id="XP_056694818.1"/>
    </source>
</evidence>
<evidence type="ECO:0000313" key="6">
    <source>
        <dbReference type="Proteomes" id="UP000813463"/>
    </source>
</evidence>
<comment type="similarity">
    <text evidence="3">Belongs to the PMEI family.</text>
</comment>
<dbReference type="InterPro" id="IPR035513">
    <property type="entry name" value="Invertase/methylesterase_inhib"/>
</dbReference>
<dbReference type="Gene3D" id="1.20.140.40">
    <property type="entry name" value="Invertase/pectin methylesterase inhibitor family protein"/>
    <property type="match status" value="1"/>
</dbReference>
<feature type="signal peptide" evidence="4">
    <location>
        <begin position="1"/>
        <end position="23"/>
    </location>
</feature>
<dbReference type="SUPFAM" id="SSF101148">
    <property type="entry name" value="Plant invertase/pectin methylesterase inhibitor"/>
    <property type="match status" value="1"/>
</dbReference>
<dbReference type="InterPro" id="IPR006501">
    <property type="entry name" value="Pectinesterase_inhib_dom"/>
</dbReference>
<accession>A0ABM3RGS3</accession>
<dbReference type="Proteomes" id="UP000813463">
    <property type="component" value="Chromosome 3"/>
</dbReference>
<evidence type="ECO:0000256" key="4">
    <source>
        <dbReference type="SAM" id="SignalP"/>
    </source>
</evidence>
<dbReference type="Pfam" id="PF04043">
    <property type="entry name" value="PMEI"/>
    <property type="match status" value="1"/>
</dbReference>
<dbReference type="CDD" id="cd15796">
    <property type="entry name" value="CIF_like"/>
    <property type="match status" value="1"/>
</dbReference>
<dbReference type="InterPro" id="IPR034087">
    <property type="entry name" value="C/VIF1"/>
</dbReference>
<dbReference type="SMART" id="SM00856">
    <property type="entry name" value="PMEI"/>
    <property type="match status" value="1"/>
</dbReference>
<evidence type="ECO:0000256" key="3">
    <source>
        <dbReference type="ARBA" id="ARBA00038471"/>
    </source>
</evidence>
<evidence type="ECO:0000256" key="1">
    <source>
        <dbReference type="ARBA" id="ARBA00022729"/>
    </source>
</evidence>
<dbReference type="PANTHER" id="PTHR35357:SF8">
    <property type="entry name" value="OS01G0111000 PROTEIN"/>
    <property type="match status" value="1"/>
</dbReference>
<feature type="domain" description="Pectinesterase inhibitor" evidence="5">
    <location>
        <begin position="24"/>
        <end position="170"/>
    </location>
</feature>
<keyword evidence="2" id="KW-1015">Disulfide bond</keyword>
<evidence type="ECO:0000259" key="5">
    <source>
        <dbReference type="SMART" id="SM00856"/>
    </source>
</evidence>
<evidence type="ECO:0000256" key="2">
    <source>
        <dbReference type="ARBA" id="ARBA00023157"/>
    </source>
</evidence>
<dbReference type="GeneID" id="130469496"/>
<reference evidence="6" key="1">
    <citation type="journal article" date="2021" name="Nat. Commun.">
        <title>Genomic analyses provide insights into spinach domestication and the genetic basis of agronomic traits.</title>
        <authorList>
            <person name="Cai X."/>
            <person name="Sun X."/>
            <person name="Xu C."/>
            <person name="Sun H."/>
            <person name="Wang X."/>
            <person name="Ge C."/>
            <person name="Zhang Z."/>
            <person name="Wang Q."/>
            <person name="Fei Z."/>
            <person name="Jiao C."/>
            <person name="Wang Q."/>
        </authorList>
    </citation>
    <scope>NUCLEOTIDE SEQUENCE [LARGE SCALE GENOMIC DNA]</scope>
    <source>
        <strain evidence="6">cv. Varoflay</strain>
    </source>
</reference>
<reference evidence="7" key="2">
    <citation type="submission" date="2025-08" db="UniProtKB">
        <authorList>
            <consortium name="RefSeq"/>
        </authorList>
    </citation>
    <scope>IDENTIFICATION</scope>
    <source>
        <tissue evidence="7">Leaf</tissue>
    </source>
</reference>
<dbReference type="PANTHER" id="PTHR35357">
    <property type="entry name" value="OS02G0537100 PROTEIN"/>
    <property type="match status" value="1"/>
</dbReference>
<proteinExistence type="inferred from homology"/>
<organism evidence="6 7">
    <name type="scientific">Spinacia oleracea</name>
    <name type="common">Spinach</name>
    <dbReference type="NCBI Taxonomy" id="3562"/>
    <lineage>
        <taxon>Eukaryota</taxon>
        <taxon>Viridiplantae</taxon>
        <taxon>Streptophyta</taxon>
        <taxon>Embryophyta</taxon>
        <taxon>Tracheophyta</taxon>
        <taxon>Spermatophyta</taxon>
        <taxon>Magnoliopsida</taxon>
        <taxon>eudicotyledons</taxon>
        <taxon>Gunneridae</taxon>
        <taxon>Pentapetalae</taxon>
        <taxon>Caryophyllales</taxon>
        <taxon>Chenopodiaceae</taxon>
        <taxon>Chenopodioideae</taxon>
        <taxon>Anserineae</taxon>
        <taxon>Spinacia</taxon>
    </lineage>
</organism>
<keyword evidence="1 4" id="KW-0732">Signal</keyword>
<dbReference type="NCBIfam" id="TIGR01614">
    <property type="entry name" value="PME_inhib"/>
    <property type="match status" value="1"/>
</dbReference>
<name>A0ABM3RGS3_SPIOL</name>
<keyword evidence="6" id="KW-1185">Reference proteome</keyword>
<protein>
    <submittedName>
        <fullName evidence="7">Cell wall / vacuolar inhibitor of fructosidase 1-like</fullName>
    </submittedName>
</protein>
<dbReference type="RefSeq" id="XP_056694818.1">
    <property type="nucleotide sequence ID" value="XM_056838840.1"/>
</dbReference>
<sequence>MERSSQALVFLSFVSQLIILVHAQNTTLITQICNQTPNNNLCVSTLNSDPNTLNANDTRDLAIIMVIHTNDMATKTQNHIVGLLRNRAIEGTMRQLLGKCYRMYFMITKDRLIETVNSLSAKNYALARDMMKDVQTSIDNCEGSFNEIVKSPISADNKAASDLSLVAYAIVSYISNHNVT</sequence>
<gene>
    <name evidence="7" type="primary">LOC130469496</name>
</gene>
<feature type="chain" id="PRO_5045514388" evidence="4">
    <location>
        <begin position="24"/>
        <end position="180"/>
    </location>
</feature>